<dbReference type="AlphaFoldDB" id="A0AAX4HV24"/>
<protein>
    <submittedName>
        <fullName evidence="2">Uncharacterized protein</fullName>
    </submittedName>
</protein>
<dbReference type="KEGG" id="psti:SOO65_08545"/>
<feature type="signal peptide" evidence="1">
    <location>
        <begin position="1"/>
        <end position="18"/>
    </location>
</feature>
<evidence type="ECO:0000313" key="3">
    <source>
        <dbReference type="Proteomes" id="UP001324634"/>
    </source>
</evidence>
<evidence type="ECO:0000256" key="1">
    <source>
        <dbReference type="SAM" id="SignalP"/>
    </source>
</evidence>
<reference evidence="2 3" key="1">
    <citation type="submission" date="2023-11" db="EMBL/GenBank/DDBJ databases">
        <title>Peredibacter starrii A3.12.</title>
        <authorList>
            <person name="Mitchell R.J."/>
        </authorList>
    </citation>
    <scope>NUCLEOTIDE SEQUENCE [LARGE SCALE GENOMIC DNA]</scope>
    <source>
        <strain evidence="2 3">A3.12</strain>
    </source>
</reference>
<gene>
    <name evidence="2" type="ORF">SOO65_08545</name>
</gene>
<organism evidence="2 3">
    <name type="scientific">Peredibacter starrii</name>
    <dbReference type="NCBI Taxonomy" id="28202"/>
    <lineage>
        <taxon>Bacteria</taxon>
        <taxon>Pseudomonadati</taxon>
        <taxon>Bdellovibrionota</taxon>
        <taxon>Bacteriovoracia</taxon>
        <taxon>Bacteriovoracales</taxon>
        <taxon>Bacteriovoracaceae</taxon>
        <taxon>Peredibacter</taxon>
    </lineage>
</organism>
<feature type="chain" id="PRO_5043780316" evidence="1">
    <location>
        <begin position="19"/>
        <end position="103"/>
    </location>
</feature>
<dbReference type="EMBL" id="CP139487">
    <property type="protein sequence ID" value="WPU66795.1"/>
    <property type="molecule type" value="Genomic_DNA"/>
</dbReference>
<dbReference type="RefSeq" id="WP_321399356.1">
    <property type="nucleotide sequence ID" value="NZ_CP139487.1"/>
</dbReference>
<name>A0AAX4HV24_9BACT</name>
<accession>A0AAX4HV24</accession>
<evidence type="ECO:0000313" key="2">
    <source>
        <dbReference type="EMBL" id="WPU66795.1"/>
    </source>
</evidence>
<sequence length="103" mass="11293">MKSLLTVALLVASANSFAWGLESYYGKTSMVNGRHACTLTNKSGKDLDIKRVEFVLDRRTGENSEVIVTKTVNSVIYAGETMTVVSDAGHELSAYVCKFLARR</sequence>
<keyword evidence="3" id="KW-1185">Reference proteome</keyword>
<keyword evidence="1" id="KW-0732">Signal</keyword>
<dbReference type="Proteomes" id="UP001324634">
    <property type="component" value="Chromosome"/>
</dbReference>
<proteinExistence type="predicted"/>